<dbReference type="AlphaFoldDB" id="A0A8J3P3S0"/>
<reference evidence="2 3" key="1">
    <citation type="submission" date="2021-01" db="EMBL/GenBank/DDBJ databases">
        <title>Whole genome shotgun sequence of Catellatospora citrea NBRC 14495.</title>
        <authorList>
            <person name="Komaki H."/>
            <person name="Tamura T."/>
        </authorList>
    </citation>
    <scope>NUCLEOTIDE SEQUENCE [LARGE SCALE GENOMIC DNA]</scope>
    <source>
        <strain evidence="2 3">NBRC 14495</strain>
    </source>
</reference>
<gene>
    <name evidence="2" type="ORF">Cci01nite_77350</name>
</gene>
<evidence type="ECO:0000313" key="2">
    <source>
        <dbReference type="EMBL" id="GIG02642.1"/>
    </source>
</evidence>
<dbReference type="EMBL" id="BONH01000057">
    <property type="protein sequence ID" value="GIG02642.1"/>
    <property type="molecule type" value="Genomic_DNA"/>
</dbReference>
<comment type="caution">
    <text evidence="2">The sequence shown here is derived from an EMBL/GenBank/DDBJ whole genome shotgun (WGS) entry which is preliminary data.</text>
</comment>
<evidence type="ECO:0000256" key="1">
    <source>
        <dbReference type="SAM" id="MobiDB-lite"/>
    </source>
</evidence>
<proteinExistence type="predicted"/>
<organism evidence="2 3">
    <name type="scientific">Catellatospora citrea</name>
    <dbReference type="NCBI Taxonomy" id="53366"/>
    <lineage>
        <taxon>Bacteria</taxon>
        <taxon>Bacillati</taxon>
        <taxon>Actinomycetota</taxon>
        <taxon>Actinomycetes</taxon>
        <taxon>Micromonosporales</taxon>
        <taxon>Micromonosporaceae</taxon>
        <taxon>Catellatospora</taxon>
    </lineage>
</organism>
<name>A0A8J3P3S0_9ACTN</name>
<evidence type="ECO:0000313" key="3">
    <source>
        <dbReference type="Proteomes" id="UP000659904"/>
    </source>
</evidence>
<sequence length="104" mass="10400">MLFTRVPEERCTGSFDTSARHTLLAGNTPHGPAVGEDDTAALGLAAAVAEGVTAPVAEGITNAGSDGPAAPGVLLPHAASPSTAARAVSRRGAAARDRESTRRI</sequence>
<dbReference type="Proteomes" id="UP000659904">
    <property type="component" value="Unassembled WGS sequence"/>
</dbReference>
<feature type="compositionally biased region" description="Basic and acidic residues" evidence="1">
    <location>
        <begin position="94"/>
        <end position="104"/>
    </location>
</feature>
<feature type="region of interest" description="Disordered" evidence="1">
    <location>
        <begin position="67"/>
        <end position="104"/>
    </location>
</feature>
<accession>A0A8J3P3S0</accession>
<protein>
    <submittedName>
        <fullName evidence="2">Uncharacterized protein</fullName>
    </submittedName>
</protein>
<keyword evidence="3" id="KW-1185">Reference proteome</keyword>